<evidence type="ECO:0000256" key="1">
    <source>
        <dbReference type="ARBA" id="ARBA00022649"/>
    </source>
</evidence>
<evidence type="ECO:0000313" key="5">
    <source>
        <dbReference type="EMBL" id="MCV2402103.1"/>
    </source>
</evidence>
<keyword evidence="2" id="KW-0540">Nuclease</keyword>
<keyword evidence="6" id="KW-1185">Reference proteome</keyword>
<dbReference type="EMBL" id="JAOVZB010000001">
    <property type="protein sequence ID" value="MCV2402103.1"/>
    <property type="molecule type" value="Genomic_DNA"/>
</dbReference>
<evidence type="ECO:0000313" key="6">
    <source>
        <dbReference type="Proteomes" id="UP001209713"/>
    </source>
</evidence>
<dbReference type="PANTHER" id="PTHR33397:SF3">
    <property type="entry name" value="MRNA NUCLEASE HEPT"/>
    <property type="match status" value="1"/>
</dbReference>
<accession>A0ABT2YQD8</accession>
<dbReference type="InterPro" id="IPR037038">
    <property type="entry name" value="HepT-like_sf"/>
</dbReference>
<dbReference type="InterPro" id="IPR052379">
    <property type="entry name" value="Type_VII_TA_RNase"/>
</dbReference>
<comment type="caution">
    <text evidence="5">The sequence shown here is derived from an EMBL/GenBank/DDBJ whole genome shotgun (WGS) entry which is preliminary data.</text>
</comment>
<dbReference type="Gene3D" id="1.20.120.580">
    <property type="entry name" value="bsu32300-like"/>
    <property type="match status" value="1"/>
</dbReference>
<keyword evidence="1" id="KW-1277">Toxin-antitoxin system</keyword>
<reference evidence="5 6" key="1">
    <citation type="submission" date="2022-10" db="EMBL/GenBank/DDBJ databases">
        <title>Marinomonas transparenta sp. nov. and Marinomonas sargassi sp. nov., isolated from marine alga (Sargassum natans (L.) Gaillon).</title>
        <authorList>
            <person name="Wang Y."/>
        </authorList>
    </citation>
    <scope>NUCLEOTIDE SEQUENCE [LARGE SCALE GENOMIC DNA]</scope>
    <source>
        <strain evidence="5 6">C2222</strain>
    </source>
</reference>
<dbReference type="Proteomes" id="UP001209713">
    <property type="component" value="Unassembled WGS sequence"/>
</dbReference>
<evidence type="ECO:0000256" key="2">
    <source>
        <dbReference type="ARBA" id="ARBA00022722"/>
    </source>
</evidence>
<gene>
    <name evidence="5" type="ORF">OFY17_04290</name>
</gene>
<evidence type="ECO:0000256" key="4">
    <source>
        <dbReference type="ARBA" id="ARBA00024207"/>
    </source>
</evidence>
<comment type="similarity">
    <text evidence="4">Belongs to the HepT RNase toxin family.</text>
</comment>
<name>A0ABT2YQD8_9GAMM</name>
<keyword evidence="3" id="KW-0378">Hydrolase</keyword>
<dbReference type="PANTHER" id="PTHR33397">
    <property type="entry name" value="UPF0331 PROTEIN YUTE"/>
    <property type="match status" value="1"/>
</dbReference>
<evidence type="ECO:0000256" key="3">
    <source>
        <dbReference type="ARBA" id="ARBA00022801"/>
    </source>
</evidence>
<dbReference type="Pfam" id="PF01934">
    <property type="entry name" value="HepT-like"/>
    <property type="match status" value="1"/>
</dbReference>
<dbReference type="RefSeq" id="WP_263529467.1">
    <property type="nucleotide sequence ID" value="NZ_JAOVZB010000001.1"/>
</dbReference>
<sequence length="135" mass="15449">MNDAIINKFATIERCIKRIKEVYEQSKDHFDNDYTSQDSIILNLQRACEACIDVANIVNKQHRTGIPQSGRDSFELLKKAGLLSPLLAESLQKMVGLRNIAVHDYQTLNLEIVKHVVENKLGEFTRFIEEMKGTE</sequence>
<proteinExistence type="inferred from homology"/>
<organism evidence="5 6">
    <name type="scientific">Marinomonas sargassi</name>
    <dbReference type="NCBI Taxonomy" id="2984494"/>
    <lineage>
        <taxon>Bacteria</taxon>
        <taxon>Pseudomonadati</taxon>
        <taxon>Pseudomonadota</taxon>
        <taxon>Gammaproteobacteria</taxon>
        <taxon>Oceanospirillales</taxon>
        <taxon>Oceanospirillaceae</taxon>
        <taxon>Marinomonas</taxon>
    </lineage>
</organism>
<dbReference type="NCBIfam" id="NF047751">
    <property type="entry name" value="HepT_toxin"/>
    <property type="match status" value="1"/>
</dbReference>
<protein>
    <submittedName>
        <fullName evidence="5">DUF86 domain-containing protein</fullName>
    </submittedName>
</protein>
<dbReference type="InterPro" id="IPR008201">
    <property type="entry name" value="HepT-like"/>
</dbReference>